<comment type="caution">
    <text evidence="1">The sequence shown here is derived from an EMBL/GenBank/DDBJ whole genome shotgun (WGS) entry which is preliminary data.</text>
</comment>
<evidence type="ECO:0000313" key="1">
    <source>
        <dbReference type="EMBL" id="NWJ44220.1"/>
    </source>
</evidence>
<dbReference type="AlphaFoldDB" id="A0A7K4MRK9"/>
<reference evidence="1 2" key="1">
    <citation type="journal article" date="2019" name="Environ. Microbiol.">
        <title>Genomics insights into ecotype formation of ammonia-oxidizing archaea in the deep ocean.</title>
        <authorList>
            <person name="Wang Y."/>
            <person name="Huang J.M."/>
            <person name="Cui G.J."/>
            <person name="Nunoura T."/>
            <person name="Takaki Y."/>
            <person name="Li W.L."/>
            <person name="Li J."/>
            <person name="Gao Z.M."/>
            <person name="Takai K."/>
            <person name="Zhang A.Q."/>
            <person name="Stepanauskas R."/>
        </authorList>
    </citation>
    <scope>NUCLEOTIDE SEQUENCE [LARGE SCALE GENOMIC DNA]</scope>
    <source>
        <strain evidence="1 2">L15b</strain>
    </source>
</reference>
<evidence type="ECO:0000313" key="2">
    <source>
        <dbReference type="Proteomes" id="UP000523105"/>
    </source>
</evidence>
<dbReference type="EMBL" id="JACASV010000150">
    <property type="protein sequence ID" value="NWJ44220.1"/>
    <property type="molecule type" value="Genomic_DNA"/>
</dbReference>
<accession>A0A7K4MRK9</accession>
<organism evidence="1 2">
    <name type="scientific">Marine Group I thaumarchaeote</name>
    <dbReference type="NCBI Taxonomy" id="2511932"/>
    <lineage>
        <taxon>Archaea</taxon>
        <taxon>Nitrososphaerota</taxon>
        <taxon>Marine Group I</taxon>
    </lineage>
</organism>
<protein>
    <submittedName>
        <fullName evidence="1">Uncharacterized protein</fullName>
    </submittedName>
</protein>
<name>A0A7K4MRK9_9ARCH</name>
<dbReference type="Proteomes" id="UP000523105">
    <property type="component" value="Unassembled WGS sequence"/>
</dbReference>
<sequence>MNLISVENLVDDAGLSNSDISITTRGSGYVNVMSTAVEANLTGGGTTNTATMNVHVEVTMNLISNTISCNSSNSGFTPSAENPVAFVLGEGVMANTAANPELIAEFLELYQDSHI</sequence>
<gene>
    <name evidence="1" type="ORF">HX837_08500</name>
</gene>
<proteinExistence type="predicted"/>